<evidence type="ECO:0000313" key="1">
    <source>
        <dbReference type="EMBL" id="BBY29787.1"/>
    </source>
</evidence>
<dbReference type="KEGG" id="msei:MSEDJ_38830"/>
<name>A0A7I7QUY1_9MYCO</name>
<keyword evidence="2" id="KW-1185">Reference proteome</keyword>
<accession>A0A7I7QUY1</accession>
<dbReference type="Gene3D" id="3.90.1140.10">
    <property type="entry name" value="Cyclic phosphodiesterase"/>
    <property type="match status" value="1"/>
</dbReference>
<reference evidence="1 2" key="1">
    <citation type="journal article" date="2019" name="Emerg. Microbes Infect.">
        <title>Comprehensive subspecies identification of 175 nontuberculous mycobacteria species based on 7547 genomic profiles.</title>
        <authorList>
            <person name="Matsumoto Y."/>
            <person name="Kinjo T."/>
            <person name="Motooka D."/>
            <person name="Nabeya D."/>
            <person name="Jung N."/>
            <person name="Uechi K."/>
            <person name="Horii T."/>
            <person name="Iida T."/>
            <person name="Fujita J."/>
            <person name="Nakamura S."/>
        </authorList>
    </citation>
    <scope>NUCLEOTIDE SEQUENCE [LARGE SCALE GENOMIC DNA]</scope>
    <source>
        <strain evidence="1 2">JCM 17899</strain>
    </source>
</reference>
<protein>
    <recommendedName>
        <fullName evidence="3">2'-5' RNA ligase</fullName>
    </recommendedName>
</protein>
<evidence type="ECO:0008006" key="3">
    <source>
        <dbReference type="Google" id="ProtNLM"/>
    </source>
</evidence>
<proteinExistence type="predicted"/>
<dbReference type="InterPro" id="IPR009097">
    <property type="entry name" value="Cyclic_Pdiesterase"/>
</dbReference>
<evidence type="ECO:0000313" key="2">
    <source>
        <dbReference type="Proteomes" id="UP000467193"/>
    </source>
</evidence>
<dbReference type="Proteomes" id="UP000467193">
    <property type="component" value="Chromosome"/>
</dbReference>
<dbReference type="RefSeq" id="WP_163798829.1">
    <property type="nucleotide sequence ID" value="NZ_AP022588.1"/>
</dbReference>
<sequence>MAHSLELLVDDATDAAVRREWAALADTGLPSQARHRSPTNRPHVTVAVSDHIAADVDPLLADVIGDLPLECRLGAPVVFGRRSLTLARLVLPSVPLLGFHDHVSAICAPHQTPGPFPHSLPGRWTPHVTLCRRLAPTDLPAALAVIEAVELVGVLDRLRRWDGDARVDTILGA</sequence>
<dbReference type="EMBL" id="AP022588">
    <property type="protein sequence ID" value="BBY29787.1"/>
    <property type="molecule type" value="Genomic_DNA"/>
</dbReference>
<dbReference type="SUPFAM" id="SSF55144">
    <property type="entry name" value="LigT-like"/>
    <property type="match status" value="1"/>
</dbReference>
<dbReference type="AlphaFoldDB" id="A0A7I7QUY1"/>
<gene>
    <name evidence="1" type="ORF">MSEDJ_38830</name>
</gene>
<organism evidence="1 2">
    <name type="scientific">Mycolicibacterium sediminis</name>
    <dbReference type="NCBI Taxonomy" id="1286180"/>
    <lineage>
        <taxon>Bacteria</taxon>
        <taxon>Bacillati</taxon>
        <taxon>Actinomycetota</taxon>
        <taxon>Actinomycetes</taxon>
        <taxon>Mycobacteriales</taxon>
        <taxon>Mycobacteriaceae</taxon>
        <taxon>Mycolicibacterium</taxon>
    </lineage>
</organism>
<dbReference type="Pfam" id="PF13563">
    <property type="entry name" value="2_5_RNA_ligase2"/>
    <property type="match status" value="1"/>
</dbReference>